<organism evidence="3 4">
    <name type="scientific">Polaribacter filamentus</name>
    <dbReference type="NCBI Taxonomy" id="53483"/>
    <lineage>
        <taxon>Bacteria</taxon>
        <taxon>Pseudomonadati</taxon>
        <taxon>Bacteroidota</taxon>
        <taxon>Flavobacteriia</taxon>
        <taxon>Flavobacteriales</taxon>
        <taxon>Flavobacteriaceae</taxon>
    </lineage>
</organism>
<dbReference type="RefSeq" id="WP_104808982.1">
    <property type="nucleotide sequence ID" value="NZ_MQUA01000013.1"/>
</dbReference>
<dbReference type="AlphaFoldDB" id="A0A2S7KW47"/>
<comment type="caution">
    <text evidence="3">The sequence shown here is derived from an EMBL/GenBank/DDBJ whole genome shotgun (WGS) entry which is preliminary data.</text>
</comment>
<dbReference type="SUPFAM" id="SSF56281">
    <property type="entry name" value="Metallo-hydrolase/oxidoreductase"/>
    <property type="match status" value="1"/>
</dbReference>
<accession>A0A2S7KW47</accession>
<dbReference type="Proteomes" id="UP000239522">
    <property type="component" value="Unassembled WGS sequence"/>
</dbReference>
<dbReference type="EMBL" id="MQUA01000013">
    <property type="protein sequence ID" value="PQB06733.1"/>
    <property type="molecule type" value="Genomic_DNA"/>
</dbReference>
<keyword evidence="4" id="KW-1185">Reference proteome</keyword>
<gene>
    <name evidence="3" type="ORF">BST83_05870</name>
</gene>
<evidence type="ECO:0000313" key="4">
    <source>
        <dbReference type="Proteomes" id="UP000239522"/>
    </source>
</evidence>
<feature type="domain" description="Metallo-beta-lactamase" evidence="2">
    <location>
        <begin position="58"/>
        <end position="227"/>
    </location>
</feature>
<dbReference type="InterPro" id="IPR036866">
    <property type="entry name" value="RibonucZ/Hydroxyglut_hydro"/>
</dbReference>
<proteinExistence type="inferred from homology"/>
<dbReference type="OrthoDB" id="9769598at2"/>
<dbReference type="Gene3D" id="3.60.15.10">
    <property type="entry name" value="Ribonuclease Z/Hydroxyacylglutathione hydrolase-like"/>
    <property type="match status" value="1"/>
</dbReference>
<dbReference type="Pfam" id="PF00753">
    <property type="entry name" value="Lactamase_B"/>
    <property type="match status" value="1"/>
</dbReference>
<evidence type="ECO:0000259" key="2">
    <source>
        <dbReference type="SMART" id="SM00849"/>
    </source>
</evidence>
<dbReference type="InterPro" id="IPR001279">
    <property type="entry name" value="Metallo-B-lactamas"/>
</dbReference>
<dbReference type="GO" id="GO:0017001">
    <property type="term" value="P:antibiotic catabolic process"/>
    <property type="evidence" value="ECO:0007669"/>
    <property type="project" value="UniProtKB-ARBA"/>
</dbReference>
<protein>
    <recommendedName>
        <fullName evidence="2">Metallo-beta-lactamase domain-containing protein</fullName>
    </recommendedName>
</protein>
<dbReference type="SMART" id="SM00849">
    <property type="entry name" value="Lactamase_B"/>
    <property type="match status" value="1"/>
</dbReference>
<comment type="similarity">
    <text evidence="1">Belongs to the metallo-beta-lactamase superfamily. Class-B beta-lactamase family.</text>
</comment>
<dbReference type="CDD" id="cd16282">
    <property type="entry name" value="metallo-hydrolase-like_MBL-fold"/>
    <property type="match status" value="1"/>
</dbReference>
<sequence length="227" mass="25969">MGKIVLFFFISFISYEQSEDPDLKTLKEREKVVEESLTEKVIKINDQFYMIQTFGGVAGNIGVFVSDDGIILIDDQWEVIEELILETIQSVSPKEIKFIINTHFHHDHIDGNKAFGKKGIPIISHINVRKRLHQKQELYPMGGEIIFQDIYPKEGIPTITYSSSMSIFKSDEEIQLYNFGFGHTDGDTLVFFKVSNIMHTGDSFVTYGYPFIDLNNGGSFKGFLKDF</sequence>
<evidence type="ECO:0000313" key="3">
    <source>
        <dbReference type="EMBL" id="PQB06733.1"/>
    </source>
</evidence>
<name>A0A2S7KW47_9FLAO</name>
<dbReference type="InterPro" id="IPR050855">
    <property type="entry name" value="NDM-1-like"/>
</dbReference>
<evidence type="ECO:0000256" key="1">
    <source>
        <dbReference type="ARBA" id="ARBA00005250"/>
    </source>
</evidence>
<reference evidence="3 4" key="1">
    <citation type="submission" date="2016-11" db="EMBL/GenBank/DDBJ databases">
        <title>Trade-off between light-utilization and light-protection in marine flavobacteria.</title>
        <authorList>
            <person name="Kumagai Y."/>
        </authorList>
    </citation>
    <scope>NUCLEOTIDE SEQUENCE [LARGE SCALE GENOMIC DNA]</scope>
    <source>
        <strain evidence="3 4">ATCC 700397</strain>
    </source>
</reference>
<dbReference type="PANTHER" id="PTHR42951">
    <property type="entry name" value="METALLO-BETA-LACTAMASE DOMAIN-CONTAINING"/>
    <property type="match status" value="1"/>
</dbReference>
<dbReference type="PANTHER" id="PTHR42951:SF4">
    <property type="entry name" value="ACYL-COENZYME A THIOESTERASE MBLAC2"/>
    <property type="match status" value="1"/>
</dbReference>